<accession>A0ABW4ZKK4</accession>
<dbReference type="Proteomes" id="UP001597387">
    <property type="component" value="Unassembled WGS sequence"/>
</dbReference>
<feature type="domain" description="Ricin B lectin" evidence="1">
    <location>
        <begin position="279"/>
        <end position="418"/>
    </location>
</feature>
<proteinExistence type="predicted"/>
<gene>
    <name evidence="2" type="ORF">ACFSJU_07940</name>
</gene>
<evidence type="ECO:0000313" key="3">
    <source>
        <dbReference type="Proteomes" id="UP001597387"/>
    </source>
</evidence>
<evidence type="ECO:0000313" key="2">
    <source>
        <dbReference type="EMBL" id="MFD2162321.1"/>
    </source>
</evidence>
<protein>
    <submittedName>
        <fullName evidence="2">RICIN domain-containing protein</fullName>
    </submittedName>
</protein>
<dbReference type="PROSITE" id="PS50231">
    <property type="entry name" value="RICIN_B_LECTIN"/>
    <property type="match status" value="1"/>
</dbReference>
<dbReference type="EMBL" id="JBHUHZ010000001">
    <property type="protein sequence ID" value="MFD2162321.1"/>
    <property type="molecule type" value="Genomic_DNA"/>
</dbReference>
<dbReference type="Gene3D" id="2.80.10.50">
    <property type="match status" value="3"/>
</dbReference>
<sequence length="421" mass="45769">MKYLHFKISTKAVFTAFACILVLLLSIACKKGSPKKQNQIIAESTDKTAVATTSSVIWVANPADGASNTFKATGTGNVEAPSSITSASDASRGTVWRFHKPSGSNRCENHGIKVNGSGYVFQNNTVYYLGWYTKLTNTSDNNANFQWKSYGSHTQNFPLVLKMISGQLSCQYTAPGGSSSIIWDTPFSANTWYHIALAIRTDDNASEGYVELWFNGVKQTFNNGSQRYYGRTWDTGDHNCPKWGCYGRSDLDISNYIDDLKLGTSYADVAMSGSGGSFSGYYRITPRHSGKALVVESASVADAANVIQYTYGGSNTNDEWQLSSIGSGYYRIINRNSGKDMTVQSASTSDGANIFQYTYGGSATNDEWQIVDNGGGYYRIVNRNSGKVVEVAGSSTSDGANVNQRTWSGGTNQQFQLVTIP</sequence>
<dbReference type="InterPro" id="IPR035992">
    <property type="entry name" value="Ricin_B-like_lectins"/>
</dbReference>
<keyword evidence="3" id="KW-1185">Reference proteome</keyword>
<organism evidence="2 3">
    <name type="scientific">Paradesertivirga mongoliensis</name>
    <dbReference type="NCBI Taxonomy" id="2100740"/>
    <lineage>
        <taxon>Bacteria</taxon>
        <taxon>Pseudomonadati</taxon>
        <taxon>Bacteroidota</taxon>
        <taxon>Sphingobacteriia</taxon>
        <taxon>Sphingobacteriales</taxon>
        <taxon>Sphingobacteriaceae</taxon>
        <taxon>Paradesertivirga</taxon>
    </lineage>
</organism>
<comment type="caution">
    <text evidence="2">The sequence shown here is derived from an EMBL/GenBank/DDBJ whole genome shotgun (WGS) entry which is preliminary data.</text>
</comment>
<name>A0ABW4ZKK4_9SPHI</name>
<dbReference type="SUPFAM" id="SSF50370">
    <property type="entry name" value="Ricin B-like lectins"/>
    <property type="match status" value="1"/>
</dbReference>
<dbReference type="Pfam" id="PF14200">
    <property type="entry name" value="RicinB_lectin_2"/>
    <property type="match status" value="2"/>
</dbReference>
<dbReference type="PROSITE" id="PS51257">
    <property type="entry name" value="PROKAR_LIPOPROTEIN"/>
    <property type="match status" value="1"/>
</dbReference>
<dbReference type="RefSeq" id="WP_255903848.1">
    <property type="nucleotide sequence ID" value="NZ_JAFMZO010000003.1"/>
</dbReference>
<evidence type="ECO:0000259" key="1">
    <source>
        <dbReference type="SMART" id="SM00458"/>
    </source>
</evidence>
<dbReference type="SMART" id="SM00458">
    <property type="entry name" value="RICIN"/>
    <property type="match status" value="1"/>
</dbReference>
<dbReference type="InterPro" id="IPR000772">
    <property type="entry name" value="Ricin_B_lectin"/>
</dbReference>
<reference evidence="3" key="1">
    <citation type="journal article" date="2019" name="Int. J. Syst. Evol. Microbiol.">
        <title>The Global Catalogue of Microorganisms (GCM) 10K type strain sequencing project: providing services to taxonomists for standard genome sequencing and annotation.</title>
        <authorList>
            <consortium name="The Broad Institute Genomics Platform"/>
            <consortium name="The Broad Institute Genome Sequencing Center for Infectious Disease"/>
            <person name="Wu L."/>
            <person name="Ma J."/>
        </authorList>
    </citation>
    <scope>NUCLEOTIDE SEQUENCE [LARGE SCALE GENOMIC DNA]</scope>
    <source>
        <strain evidence="3">KCTC 42217</strain>
    </source>
</reference>